<proteinExistence type="predicted"/>
<sequence>MAPTSSKKRKHARSGERKAGCKVRRITDSGNQATVAIPNDSVVAQGAGDSNATKTRQSSVQIQVFPTALPTQLPLDQDTYAVRPCYVEYYDLITAQLRYGTRTITVSGTSGTGNTMLYGYVFSRFSRENPDAIIITASYTDESRLIRVTVFEGERVIEAEYLGGRRLMKKARALAIERKTKLVYMFDGPPKSPPPPPAQMICFTNPNNEWLDKVEHAAQSFVCYTPLWELDELVATAAHVPWRRPGKPDVFLDRATVEERFATFGGVARECLAGCEKFVTRRKNELVHDIDVTFDQQTSECGITCQIPVRPGGDRSFPREVLAGLSALSDEVADQRDRKLGGGRANDAKKDKLKCSEPRYQPGVFFKLAVWEEYKETFMSGVRDAEENSTDF</sequence>
<reference evidence="2 3" key="1">
    <citation type="journal article" date="2006" name="Science">
        <title>Phytophthora genome sequences uncover evolutionary origins and mechanisms of pathogenesis.</title>
        <authorList>
            <person name="Tyler B.M."/>
            <person name="Tripathy S."/>
            <person name="Zhang X."/>
            <person name="Dehal P."/>
            <person name="Jiang R.H."/>
            <person name="Aerts A."/>
            <person name="Arredondo F.D."/>
            <person name="Baxter L."/>
            <person name="Bensasson D."/>
            <person name="Beynon J.L."/>
            <person name="Chapman J."/>
            <person name="Damasceno C.M."/>
            <person name="Dorrance A.E."/>
            <person name="Dou D."/>
            <person name="Dickerman A.W."/>
            <person name="Dubchak I.L."/>
            <person name="Garbelotto M."/>
            <person name="Gijzen M."/>
            <person name="Gordon S.G."/>
            <person name="Govers F."/>
            <person name="Grunwald N.J."/>
            <person name="Huang W."/>
            <person name="Ivors K.L."/>
            <person name="Jones R.W."/>
            <person name="Kamoun S."/>
            <person name="Krampis K."/>
            <person name="Lamour K.H."/>
            <person name="Lee M.K."/>
            <person name="McDonald W.H."/>
            <person name="Medina M."/>
            <person name="Meijer H.J."/>
            <person name="Nordberg E.K."/>
            <person name="Maclean D.J."/>
            <person name="Ospina-Giraldo M.D."/>
            <person name="Morris P.F."/>
            <person name="Phuntumart V."/>
            <person name="Putnam N.H."/>
            <person name="Rash S."/>
            <person name="Rose J.K."/>
            <person name="Sakihama Y."/>
            <person name="Salamov A.A."/>
            <person name="Savidor A."/>
            <person name="Scheuring C.F."/>
            <person name="Smith B.M."/>
            <person name="Sobral B.W."/>
            <person name="Terry A."/>
            <person name="Torto-Alalibo T.A."/>
            <person name="Win J."/>
            <person name="Xu Z."/>
            <person name="Zhang H."/>
            <person name="Grigoriev I.V."/>
            <person name="Rokhsar D.S."/>
            <person name="Boore J.L."/>
        </authorList>
    </citation>
    <scope>NUCLEOTIDE SEQUENCE [LARGE SCALE GENOMIC DNA]</scope>
    <source>
        <strain evidence="2 3">P6497</strain>
    </source>
</reference>
<feature type="region of interest" description="Disordered" evidence="1">
    <location>
        <begin position="1"/>
        <end position="25"/>
    </location>
</feature>
<evidence type="ECO:0000256" key="1">
    <source>
        <dbReference type="SAM" id="MobiDB-lite"/>
    </source>
</evidence>
<evidence type="ECO:0000313" key="3">
    <source>
        <dbReference type="Proteomes" id="UP000002640"/>
    </source>
</evidence>
<dbReference type="Proteomes" id="UP000002640">
    <property type="component" value="Unassembled WGS sequence"/>
</dbReference>
<dbReference type="InterPro" id="IPR052980">
    <property type="entry name" value="Crinkler_effector"/>
</dbReference>
<gene>
    <name evidence="2" type="ORF">PHYSODRAFT_339506</name>
</gene>
<dbReference type="KEGG" id="psoj:PHYSODRAFT_339506"/>
<dbReference type="AlphaFoldDB" id="G5A719"/>
<organism evidence="2 3">
    <name type="scientific">Phytophthora sojae (strain P6497)</name>
    <name type="common">Soybean stem and root rot agent</name>
    <name type="synonym">Phytophthora megasperma f. sp. glycines</name>
    <dbReference type="NCBI Taxonomy" id="1094619"/>
    <lineage>
        <taxon>Eukaryota</taxon>
        <taxon>Sar</taxon>
        <taxon>Stramenopiles</taxon>
        <taxon>Oomycota</taxon>
        <taxon>Peronosporomycetes</taxon>
        <taxon>Peronosporales</taxon>
        <taxon>Peronosporaceae</taxon>
        <taxon>Phytophthora</taxon>
    </lineage>
</organism>
<name>G5A719_PHYSP</name>
<dbReference type="RefSeq" id="XP_009535757.1">
    <property type="nucleotide sequence ID" value="XM_009537462.1"/>
</dbReference>
<evidence type="ECO:0000313" key="2">
    <source>
        <dbReference type="EMBL" id="EGZ09124.1"/>
    </source>
</evidence>
<dbReference type="PANTHER" id="PTHR33129">
    <property type="entry name" value="PROTEIN KINASE DOMAIN-CONTAINING PROTEIN-RELATED"/>
    <property type="match status" value="1"/>
</dbReference>
<dbReference type="PANTHER" id="PTHR33129:SF1">
    <property type="entry name" value="ATP-BINDING PROTEIN"/>
    <property type="match status" value="1"/>
</dbReference>
<accession>G5A719</accession>
<dbReference type="EMBL" id="JH159160">
    <property type="protein sequence ID" value="EGZ09124.1"/>
    <property type="molecule type" value="Genomic_DNA"/>
</dbReference>
<keyword evidence="3" id="KW-1185">Reference proteome</keyword>
<dbReference type="GeneID" id="20647756"/>
<protein>
    <submittedName>
        <fullName evidence="2">Uncharacterized protein</fullName>
    </submittedName>
</protein>
<feature type="compositionally biased region" description="Basic residues" evidence="1">
    <location>
        <begin position="1"/>
        <end position="12"/>
    </location>
</feature>
<dbReference type="InParanoid" id="G5A719"/>